<dbReference type="AlphaFoldDB" id="A0A7C9RA61"/>
<dbReference type="PANTHER" id="PTHR34136:SF1">
    <property type="entry name" value="UDP-N-ACETYL-D-MANNOSAMINURONIC ACID TRANSFERASE"/>
    <property type="match status" value="1"/>
</dbReference>
<dbReference type="InterPro" id="IPR004629">
    <property type="entry name" value="WecG_TagA_CpsF"/>
</dbReference>
<dbReference type="RefSeq" id="WP_165120242.1">
    <property type="nucleotide sequence ID" value="NZ_JAAKZG010000011.1"/>
</dbReference>
<reference evidence="3 4" key="1">
    <citation type="submission" date="2020-02" db="EMBL/GenBank/DDBJ databases">
        <title>Genome sequence of the type strain CGMCC 1.15528 of Mesorhizobium zhangyense.</title>
        <authorList>
            <person name="Gao J."/>
            <person name="Sun J."/>
        </authorList>
    </citation>
    <scope>NUCLEOTIDE SEQUENCE [LARGE SCALE GENOMIC DNA]</scope>
    <source>
        <strain evidence="3 4">CGMCC 1.15528</strain>
    </source>
</reference>
<sequence length="269" mass="30053">MPTEQQLLFGLYLEPLRMEEVIQRCHTALVTRSKLLLGVLNAAKVVNLRSDALLRDSLLECNMLLADGQSIVWASRLLGRPLPERIAGIDIFEQLLALAHREGRSIYLLGAQPDVLRMLETRLQVRFPGLKVAGRHDGYFKANESALIAAEIRASGADMLFLGMASPKKEIFLGSYGATLNVPILHGVGGSFDILAGITRRAPVMWQRAGMEWAYRLLQEPRRLWWRYLKTNTAFLLLTARELVHPARAFRPTRSITGGGTLAASRQNQ</sequence>
<protein>
    <submittedName>
        <fullName evidence="3">WecB/TagA/CpsF family glycosyltransferase</fullName>
    </submittedName>
</protein>
<evidence type="ECO:0000256" key="2">
    <source>
        <dbReference type="ARBA" id="ARBA00022679"/>
    </source>
</evidence>
<dbReference type="GO" id="GO:0016758">
    <property type="term" value="F:hexosyltransferase activity"/>
    <property type="evidence" value="ECO:0007669"/>
    <property type="project" value="TreeGrafter"/>
</dbReference>
<keyword evidence="4" id="KW-1185">Reference proteome</keyword>
<keyword evidence="1" id="KW-0328">Glycosyltransferase</keyword>
<dbReference type="EMBL" id="JAAKZG010000011">
    <property type="protein sequence ID" value="NGN43842.1"/>
    <property type="molecule type" value="Genomic_DNA"/>
</dbReference>
<evidence type="ECO:0000313" key="3">
    <source>
        <dbReference type="EMBL" id="NGN43842.1"/>
    </source>
</evidence>
<accession>A0A7C9RA61</accession>
<dbReference type="CDD" id="cd06533">
    <property type="entry name" value="Glyco_transf_WecG_TagA"/>
    <property type="match status" value="1"/>
</dbReference>
<dbReference type="NCBIfam" id="TIGR00696">
    <property type="entry name" value="wecG_tagA_cpsF"/>
    <property type="match status" value="1"/>
</dbReference>
<keyword evidence="2 3" id="KW-0808">Transferase</keyword>
<dbReference type="Pfam" id="PF03808">
    <property type="entry name" value="Glyco_tran_WecG"/>
    <property type="match status" value="1"/>
</dbReference>
<comment type="caution">
    <text evidence="3">The sequence shown here is derived from an EMBL/GenBank/DDBJ whole genome shotgun (WGS) entry which is preliminary data.</text>
</comment>
<dbReference type="PANTHER" id="PTHR34136">
    <property type="match status" value="1"/>
</dbReference>
<organism evidence="3 4">
    <name type="scientific">Mesorhizobium zhangyense</name>
    <dbReference type="NCBI Taxonomy" id="1776730"/>
    <lineage>
        <taxon>Bacteria</taxon>
        <taxon>Pseudomonadati</taxon>
        <taxon>Pseudomonadota</taxon>
        <taxon>Alphaproteobacteria</taxon>
        <taxon>Hyphomicrobiales</taxon>
        <taxon>Phyllobacteriaceae</taxon>
        <taxon>Mesorhizobium</taxon>
    </lineage>
</organism>
<dbReference type="Proteomes" id="UP000481252">
    <property type="component" value="Unassembled WGS sequence"/>
</dbReference>
<gene>
    <name evidence="3" type="ORF">G6N74_22510</name>
</gene>
<evidence type="ECO:0000313" key="4">
    <source>
        <dbReference type="Proteomes" id="UP000481252"/>
    </source>
</evidence>
<proteinExistence type="predicted"/>
<evidence type="ECO:0000256" key="1">
    <source>
        <dbReference type="ARBA" id="ARBA00022676"/>
    </source>
</evidence>
<name>A0A7C9RA61_9HYPH</name>